<feature type="domain" description="Gp5/Type VI secretion system Vgr protein OB-fold" evidence="2">
    <location>
        <begin position="630"/>
        <end position="704"/>
    </location>
</feature>
<dbReference type="SUPFAM" id="SSF69255">
    <property type="entry name" value="gp5 N-terminal domain-like"/>
    <property type="match status" value="1"/>
</dbReference>
<comment type="caution">
    <text evidence="3">The sequence shown here is derived from an EMBL/GenBank/DDBJ whole genome shotgun (WGS) entry which is preliminary data.</text>
</comment>
<evidence type="ECO:0000313" key="4">
    <source>
        <dbReference type="Proteomes" id="UP000313849"/>
    </source>
</evidence>
<name>A0A5C5BBE1_9MICO</name>
<organism evidence="3 4">
    <name type="scientific">Miniimonas arenae</name>
    <dbReference type="NCBI Taxonomy" id="676201"/>
    <lineage>
        <taxon>Bacteria</taxon>
        <taxon>Bacillati</taxon>
        <taxon>Actinomycetota</taxon>
        <taxon>Actinomycetes</taxon>
        <taxon>Micrococcales</taxon>
        <taxon>Beutenbergiaceae</taxon>
        <taxon>Miniimonas</taxon>
    </lineage>
</organism>
<dbReference type="AlphaFoldDB" id="A0A5C5BBE1"/>
<reference evidence="3 4" key="1">
    <citation type="submission" date="2019-06" db="EMBL/GenBank/DDBJ databases">
        <title>Draft genome sequence of Miniimonas arenae KCTC 19750T isolated from sea sand.</title>
        <authorList>
            <person name="Park S.-J."/>
        </authorList>
    </citation>
    <scope>NUCLEOTIDE SEQUENCE [LARGE SCALE GENOMIC DNA]</scope>
    <source>
        <strain evidence="3 4">KCTC 19750</strain>
    </source>
</reference>
<protein>
    <submittedName>
        <fullName evidence="3">VgrG-related protein</fullName>
    </submittedName>
</protein>
<dbReference type="SUPFAM" id="SSF69279">
    <property type="entry name" value="Phage tail proteins"/>
    <property type="match status" value="1"/>
</dbReference>
<feature type="compositionally biased region" description="Low complexity" evidence="1">
    <location>
        <begin position="150"/>
        <end position="167"/>
    </location>
</feature>
<dbReference type="SUPFAM" id="SSF69349">
    <property type="entry name" value="Phage fibre proteins"/>
    <property type="match status" value="1"/>
</dbReference>
<dbReference type="Gene3D" id="2.40.50.230">
    <property type="entry name" value="Gp5 N-terminal domain"/>
    <property type="match status" value="1"/>
</dbReference>
<feature type="compositionally biased region" description="Basic residues" evidence="1">
    <location>
        <begin position="26"/>
        <end position="47"/>
    </location>
</feature>
<dbReference type="EMBL" id="VENP01000053">
    <property type="protein sequence ID" value="TNU73295.1"/>
    <property type="molecule type" value="Genomic_DNA"/>
</dbReference>
<feature type="compositionally biased region" description="Low complexity" evidence="1">
    <location>
        <begin position="56"/>
        <end position="70"/>
    </location>
</feature>
<feature type="compositionally biased region" description="Low complexity" evidence="1">
    <location>
        <begin position="129"/>
        <end position="138"/>
    </location>
</feature>
<feature type="compositionally biased region" description="Low complexity" evidence="1">
    <location>
        <begin position="14"/>
        <end position="25"/>
    </location>
</feature>
<gene>
    <name evidence="3" type="ORF">FH969_12105</name>
</gene>
<evidence type="ECO:0000313" key="3">
    <source>
        <dbReference type="EMBL" id="TNU73295.1"/>
    </source>
</evidence>
<proteinExistence type="predicted"/>
<dbReference type="InterPro" id="IPR037026">
    <property type="entry name" value="Vgr_OB-fold_dom_sf"/>
</dbReference>
<feature type="compositionally biased region" description="Basic residues" evidence="1">
    <location>
        <begin position="1"/>
        <end position="13"/>
    </location>
</feature>
<sequence length="862" mass="88767">MAPRRSRAARSARSRSSSIPRSSSWPRRRTGSAATRRARRTPVRRSTRGPSPPSSPSRCSSTTRRSAPGRSSRRSRSSSRAACRRRSLRPPGRTTPCGCSSSGAGSPASTPTCPASRPSTRSSRVLACRSAPSSPSPSRRSRRRRPGRTPRPARSSRTASTSSSRATASRRSRTPSTAIPRGGVTWPGSTASTTRPASRRGAVCSCRSPPTWPTGRATRPRRAPGPAGRAPGRPPPTPPLLVGGDGVPNQIVTARPLVTVDGSSLGDQVREHLLAVLVETSRTLPALVELTFADEDRTVIGATRLKVGSQLRVQVQTNETSAPVTLVDKVEVVSLEAEIGPEGSVTVVRGYELTHRLMRHGEPAAFQKMTLADIAGKLAGACGLTVDATGASAVLEHVLQTDQSDWELLHQLADVCGLEVASRGNAVVLRAPTTASGPATAGARDDPTVLERGANLLRVHVTSTASGLVPSVEVRGWSPTTKAATVGTASVSAKGVATSLTPGPLAGRTSASPTLVSAPHLSTASLVKSRAALLADRLGESFAEIDGTATGNPALKAGTVATLTGLGAPFDGAYVLSTVVHRFDGSVEGYTCEFRVSGTADRSTWGVTGPRGGGGSGGSGSSAGALRAMPAVVTNNDDGEGKLGRVRVKLPTISDRTETGWADVVSAGAGSRRGLTITPEVNDLVLAVLPADPLAPPWVIGGLYNGKDAPPWAATETVSGGKVVRTGLVSRSGTTVRLEEQEGKERVVVALKGEKDAIILSTSPRGIQVVTDGTLEITAKQDATLTSEAKVVVKATSDVSVKGMNIALEATQNLTLKGAKVAITGQAAVEASAPSVKVAGTGTAELSSSGVTTVRGTLVKIN</sequence>
<feature type="region of interest" description="Disordered" evidence="1">
    <location>
        <begin position="1"/>
        <end position="239"/>
    </location>
</feature>
<feature type="compositionally biased region" description="Basic residues" evidence="1">
    <location>
        <begin position="71"/>
        <end position="88"/>
    </location>
</feature>
<accession>A0A5C5BBE1</accession>
<dbReference type="InterPro" id="IPR047702">
    <property type="entry name" value="VgrG-rel"/>
</dbReference>
<evidence type="ECO:0000256" key="1">
    <source>
        <dbReference type="SAM" id="MobiDB-lite"/>
    </source>
</evidence>
<feature type="compositionally biased region" description="Low complexity" evidence="1">
    <location>
        <begin position="94"/>
        <end position="112"/>
    </location>
</feature>
<feature type="compositionally biased region" description="Basic residues" evidence="1">
    <location>
        <begin position="139"/>
        <end position="148"/>
    </location>
</feature>
<dbReference type="OrthoDB" id="1907165at2"/>
<feature type="compositionally biased region" description="Polar residues" evidence="1">
    <location>
        <begin position="187"/>
        <end position="196"/>
    </location>
</feature>
<evidence type="ECO:0000259" key="2">
    <source>
        <dbReference type="Pfam" id="PF04717"/>
    </source>
</evidence>
<dbReference type="NCBIfam" id="NF033848">
    <property type="entry name" value="VgrG_rel"/>
    <property type="match status" value="1"/>
</dbReference>
<dbReference type="Proteomes" id="UP000313849">
    <property type="component" value="Unassembled WGS sequence"/>
</dbReference>
<dbReference type="Pfam" id="PF04717">
    <property type="entry name" value="Phage_base_V"/>
    <property type="match status" value="1"/>
</dbReference>
<keyword evidence="4" id="KW-1185">Reference proteome</keyword>
<dbReference type="InterPro" id="IPR006531">
    <property type="entry name" value="Gp5/Vgr_OB"/>
</dbReference>